<protein>
    <submittedName>
        <fullName evidence="1">Uncharacterized protein</fullName>
    </submittedName>
</protein>
<sequence length="39" mass="4722">MFCHFNPLWIDEIIRLAYKDQDTKVAKSKVKIGNWRSLR</sequence>
<dbReference type="AlphaFoldDB" id="A0A081R2K7"/>
<evidence type="ECO:0000313" key="1">
    <source>
        <dbReference type="EMBL" id="KEQ49430.1"/>
    </source>
</evidence>
<reference evidence="1 2" key="1">
    <citation type="submission" date="2014-05" db="EMBL/GenBank/DDBJ databases">
        <authorList>
            <person name="Daugherty S.C."/>
            <person name="Tallon L.J."/>
            <person name="Sadzewicz L."/>
            <person name="Kilian M."/>
            <person name="Tettelin H."/>
        </authorList>
    </citation>
    <scope>NUCLEOTIDE SEQUENCE [LARGE SCALE GENOMIC DNA]</scope>
    <source>
        <strain evidence="1 2">SK143</strain>
    </source>
</reference>
<evidence type="ECO:0000313" key="2">
    <source>
        <dbReference type="Proteomes" id="UP000028098"/>
    </source>
</evidence>
<accession>A0A081R2K7</accession>
<name>A0A081R2K7_STROR</name>
<organism evidence="1 2">
    <name type="scientific">Streptococcus oralis</name>
    <dbReference type="NCBI Taxonomy" id="1303"/>
    <lineage>
        <taxon>Bacteria</taxon>
        <taxon>Bacillati</taxon>
        <taxon>Bacillota</taxon>
        <taxon>Bacilli</taxon>
        <taxon>Lactobacillales</taxon>
        <taxon>Streptococcaceae</taxon>
        <taxon>Streptococcus</taxon>
    </lineage>
</organism>
<gene>
    <name evidence="1" type="ORF">SK143_1372</name>
</gene>
<dbReference type="Proteomes" id="UP000028098">
    <property type="component" value="Unassembled WGS sequence"/>
</dbReference>
<comment type="caution">
    <text evidence="1">The sequence shown here is derived from an EMBL/GenBank/DDBJ whole genome shotgun (WGS) entry which is preliminary data.</text>
</comment>
<dbReference type="EMBL" id="JPGB01000006">
    <property type="protein sequence ID" value="KEQ49430.1"/>
    <property type="molecule type" value="Genomic_DNA"/>
</dbReference>
<proteinExistence type="predicted"/>